<proteinExistence type="inferred from homology"/>
<accession>A0A2R5G7L0</accession>
<gene>
    <name evidence="3" type="ORF">FCC1311_027462</name>
</gene>
<organism evidence="3 4">
    <name type="scientific">Hondaea fermentalgiana</name>
    <dbReference type="NCBI Taxonomy" id="2315210"/>
    <lineage>
        <taxon>Eukaryota</taxon>
        <taxon>Sar</taxon>
        <taxon>Stramenopiles</taxon>
        <taxon>Bigyra</taxon>
        <taxon>Labyrinthulomycetes</taxon>
        <taxon>Thraustochytrida</taxon>
        <taxon>Thraustochytriidae</taxon>
        <taxon>Hondaea</taxon>
    </lineage>
</organism>
<dbReference type="GO" id="GO:0016301">
    <property type="term" value="F:kinase activity"/>
    <property type="evidence" value="ECO:0007669"/>
    <property type="project" value="UniProtKB-KW"/>
</dbReference>
<name>A0A2R5G7L0_9STRA</name>
<feature type="region of interest" description="Disordered" evidence="2">
    <location>
        <begin position="310"/>
        <end position="333"/>
    </location>
</feature>
<evidence type="ECO:0000256" key="2">
    <source>
        <dbReference type="SAM" id="MobiDB-lite"/>
    </source>
</evidence>
<evidence type="ECO:0000313" key="4">
    <source>
        <dbReference type="Proteomes" id="UP000241890"/>
    </source>
</evidence>
<feature type="region of interest" description="Disordered" evidence="2">
    <location>
        <begin position="228"/>
        <end position="254"/>
    </location>
</feature>
<dbReference type="EMBL" id="BEYU01000021">
    <property type="protein sequence ID" value="GBG26525.1"/>
    <property type="molecule type" value="Genomic_DNA"/>
</dbReference>
<dbReference type="PANTHER" id="PTHR15243">
    <property type="entry name" value="SERINE/THREONINE-PROTEIN KINASE 19"/>
    <property type="match status" value="1"/>
</dbReference>
<evidence type="ECO:0000256" key="1">
    <source>
        <dbReference type="ARBA" id="ARBA00093458"/>
    </source>
</evidence>
<dbReference type="Pfam" id="PF10494">
    <property type="entry name" value="Stk19"/>
    <property type="match status" value="1"/>
</dbReference>
<dbReference type="PANTHER" id="PTHR15243:SF0">
    <property type="entry name" value="SERINE_THREONINE-PROTEIN KINASE 19"/>
    <property type="match status" value="1"/>
</dbReference>
<keyword evidence="3" id="KW-0808">Transferase</keyword>
<protein>
    <submittedName>
        <fullName evidence="3">Serine/threonine-protein kinase 19</fullName>
    </submittedName>
</protein>
<dbReference type="OrthoDB" id="10261701at2759"/>
<keyword evidence="3" id="KW-0418">Kinase</keyword>
<comment type="similarity">
    <text evidence="1">Belongs to the STK19 family.</text>
</comment>
<dbReference type="Proteomes" id="UP000241890">
    <property type="component" value="Unassembled WGS sequence"/>
</dbReference>
<comment type="caution">
    <text evidence="3">The sequence shown here is derived from an EMBL/GenBank/DDBJ whole genome shotgun (WGS) entry which is preliminary data.</text>
</comment>
<keyword evidence="4" id="KW-1185">Reference proteome</keyword>
<dbReference type="InterPro" id="IPR018865">
    <property type="entry name" value="STK19-like"/>
</dbReference>
<dbReference type="AlphaFoldDB" id="A0A2R5G7L0"/>
<evidence type="ECO:0000313" key="3">
    <source>
        <dbReference type="EMBL" id="GBG26525.1"/>
    </source>
</evidence>
<feature type="region of interest" description="Disordered" evidence="2">
    <location>
        <begin position="125"/>
        <end position="146"/>
    </location>
</feature>
<reference evidence="3 4" key="1">
    <citation type="submission" date="2017-12" db="EMBL/GenBank/DDBJ databases">
        <title>Sequencing, de novo assembly and annotation of complete genome of a new Thraustochytrid species, strain FCC1311.</title>
        <authorList>
            <person name="Sedici K."/>
            <person name="Godart F."/>
            <person name="Aiese Cigliano R."/>
            <person name="Sanseverino W."/>
            <person name="Barakat M."/>
            <person name="Ortet P."/>
            <person name="Marechal E."/>
            <person name="Cagnac O."/>
            <person name="Amato A."/>
        </authorList>
    </citation>
    <scope>NUCLEOTIDE SEQUENCE [LARGE SCALE GENOMIC DNA]</scope>
</reference>
<sequence length="333" mass="37146">MSDAVAAARLLMRRHRQELSLVPIPVAFVHHVYGVVAHRSAVDQEIQEARQSGELRMYFINSGKADRLVSLEADYRALVSRLADDLQASNKLSEAMALRRFRDRVLPRCTALSISDEELTRLLASNPTKPARQREERASEAAIRADDQAAAAPQGLLRKSPRTILCEAELLVRRVDVFEANSYWITMPGLGRLVKPMKRGRKALVETFDKKKNKEMLERDIFQLVSMQRRKRKRRRTDRDYGRDLDAGTAGPGAAAGVSMQTTKLAKATEALGLEFHIKDAVQAGLLQTVPTGMGMLLKLTPLATEVSAQRPDAAPRSASSHLASFRSVNRRR</sequence>
<feature type="compositionally biased region" description="Basic and acidic residues" evidence="2">
    <location>
        <begin position="237"/>
        <end position="246"/>
    </location>
</feature>
<feature type="compositionally biased region" description="Basic and acidic residues" evidence="2">
    <location>
        <begin position="132"/>
        <end position="146"/>
    </location>
</feature>
<dbReference type="InParanoid" id="A0A2R5G7L0"/>